<name>A0ABV9K5Y5_9PORP</name>
<keyword evidence="2 3" id="KW-0378">Hydrolase</keyword>
<proteinExistence type="inferred from homology"/>
<dbReference type="Gene3D" id="3.10.129.10">
    <property type="entry name" value="Hotdog Thioesterase"/>
    <property type="match status" value="1"/>
</dbReference>
<organism evidence="3 4">
    <name type="scientific">Falsiporphyromonas endometrii</name>
    <dbReference type="NCBI Taxonomy" id="1387297"/>
    <lineage>
        <taxon>Bacteria</taxon>
        <taxon>Pseudomonadati</taxon>
        <taxon>Bacteroidota</taxon>
        <taxon>Bacteroidia</taxon>
        <taxon>Bacteroidales</taxon>
        <taxon>Porphyromonadaceae</taxon>
        <taxon>Falsiporphyromonas</taxon>
    </lineage>
</organism>
<dbReference type="EMBL" id="JBHSGO010000038">
    <property type="protein sequence ID" value="MFC4665396.1"/>
    <property type="molecule type" value="Genomic_DNA"/>
</dbReference>
<comment type="caution">
    <text evidence="3">The sequence shown here is derived from an EMBL/GenBank/DDBJ whole genome shotgun (WGS) entry which is preliminary data.</text>
</comment>
<sequence length="140" mass="16000">MKSPQYIFSVPMKVRDYECDIQGVVNNANYQHYMEHARHEFWESLGSGFAEMHNKGLDAFVYSVHITYKVALHPGDKFNSCLTCHKKGAKLVFDQAIIREDGTVCAIGVVEAVAVLHGQITRGEHFDLLMEQIKEKYHIE</sequence>
<reference evidence="4" key="1">
    <citation type="journal article" date="2019" name="Int. J. Syst. Evol. Microbiol.">
        <title>The Global Catalogue of Microorganisms (GCM) 10K type strain sequencing project: providing services to taxonomists for standard genome sequencing and annotation.</title>
        <authorList>
            <consortium name="The Broad Institute Genomics Platform"/>
            <consortium name="The Broad Institute Genome Sequencing Center for Infectious Disease"/>
            <person name="Wu L."/>
            <person name="Ma J."/>
        </authorList>
    </citation>
    <scope>NUCLEOTIDE SEQUENCE [LARGE SCALE GENOMIC DNA]</scope>
    <source>
        <strain evidence="4">CGMCC 4.7357</strain>
    </source>
</reference>
<dbReference type="PANTHER" id="PTHR31793">
    <property type="entry name" value="4-HYDROXYBENZOYL-COA THIOESTERASE FAMILY MEMBER"/>
    <property type="match status" value="1"/>
</dbReference>
<comment type="similarity">
    <text evidence="1">Belongs to the 4-hydroxybenzoyl-CoA thioesterase family.</text>
</comment>
<dbReference type="CDD" id="cd00586">
    <property type="entry name" value="4HBT"/>
    <property type="match status" value="1"/>
</dbReference>
<keyword evidence="4" id="KW-1185">Reference proteome</keyword>
<evidence type="ECO:0000313" key="3">
    <source>
        <dbReference type="EMBL" id="MFC4665396.1"/>
    </source>
</evidence>
<dbReference type="InterPro" id="IPR029069">
    <property type="entry name" value="HotDog_dom_sf"/>
</dbReference>
<protein>
    <submittedName>
        <fullName evidence="3">Acyl-CoA thioesterase</fullName>
        <ecNumber evidence="3">3.1.2.-</ecNumber>
    </submittedName>
</protein>
<evidence type="ECO:0000313" key="4">
    <source>
        <dbReference type="Proteomes" id="UP001596020"/>
    </source>
</evidence>
<dbReference type="InterPro" id="IPR050563">
    <property type="entry name" value="4-hydroxybenzoyl-CoA_TE"/>
</dbReference>
<accession>A0ABV9K5Y5</accession>
<dbReference type="GO" id="GO:0016787">
    <property type="term" value="F:hydrolase activity"/>
    <property type="evidence" value="ECO:0007669"/>
    <property type="project" value="UniProtKB-KW"/>
</dbReference>
<dbReference type="Pfam" id="PF13279">
    <property type="entry name" value="4HBT_2"/>
    <property type="match status" value="1"/>
</dbReference>
<dbReference type="PANTHER" id="PTHR31793:SF27">
    <property type="entry name" value="NOVEL THIOESTERASE SUPERFAMILY DOMAIN AND SAPOSIN A-TYPE DOMAIN CONTAINING PROTEIN (0610012H03RIK)"/>
    <property type="match status" value="1"/>
</dbReference>
<dbReference type="EC" id="3.1.2.-" evidence="3"/>
<gene>
    <name evidence="3" type="ORF">ACFO3G_02020</name>
</gene>
<evidence type="ECO:0000256" key="1">
    <source>
        <dbReference type="ARBA" id="ARBA00005953"/>
    </source>
</evidence>
<dbReference type="Proteomes" id="UP001596020">
    <property type="component" value="Unassembled WGS sequence"/>
</dbReference>
<dbReference type="RefSeq" id="WP_380077489.1">
    <property type="nucleotide sequence ID" value="NZ_JBHSGO010000038.1"/>
</dbReference>
<dbReference type="SUPFAM" id="SSF54637">
    <property type="entry name" value="Thioesterase/thiol ester dehydrase-isomerase"/>
    <property type="match status" value="1"/>
</dbReference>
<evidence type="ECO:0000256" key="2">
    <source>
        <dbReference type="ARBA" id="ARBA00022801"/>
    </source>
</evidence>